<evidence type="ECO:0000256" key="6">
    <source>
        <dbReference type="ARBA" id="ARBA00022500"/>
    </source>
</evidence>
<comment type="subcellular location">
    <subcellularLocation>
        <location evidence="1">Bacterial flagellum basal body</location>
    </subcellularLocation>
    <subcellularLocation>
        <location evidence="2">Cell membrane</location>
        <topology evidence="2">Peripheral membrane protein</topology>
    </subcellularLocation>
</comment>
<gene>
    <name evidence="13" type="ORF">E2A64_03815</name>
</gene>
<dbReference type="EMBL" id="SMSI01000001">
    <property type="protein sequence ID" value="TDH38254.1"/>
    <property type="molecule type" value="Genomic_DNA"/>
</dbReference>
<dbReference type="Gene3D" id="2.30.330.10">
    <property type="entry name" value="SpoA-like"/>
    <property type="match status" value="1"/>
</dbReference>
<evidence type="ECO:0000256" key="8">
    <source>
        <dbReference type="ARBA" id="ARBA00023136"/>
    </source>
</evidence>
<comment type="caution">
    <text evidence="13">The sequence shown here is derived from an EMBL/GenBank/DDBJ whole genome shotgun (WGS) entry which is preliminary data.</text>
</comment>
<accession>A0A4R5PML7</accession>
<comment type="function">
    <text evidence="10">FliM is one of three proteins (FliG, FliN, FliM) that forms the rotor-mounted switch complex (C ring), located at the base of the basal body. This complex interacts with the CheY and CheZ chemotaxis proteins, in addition to contacting components of the motor that determine the direction of flagellar rotation.</text>
</comment>
<keyword evidence="7" id="KW-0283">Flagellar rotation</keyword>
<dbReference type="AlphaFoldDB" id="A0A4R5PML7"/>
<keyword evidence="6" id="KW-0145">Chemotaxis</keyword>
<dbReference type="PANTHER" id="PTHR30034">
    <property type="entry name" value="FLAGELLAR MOTOR SWITCH PROTEIN FLIM"/>
    <property type="match status" value="1"/>
</dbReference>
<sequence length="345" mass="37305">MSETEDTTVEEPIAGATEAATQMASESVGPASNAAPRRPAALPASLVDRMVGRLGTSSQMHERGVMFQQALGPALEEMLQLSTGLEIDVRPGKIRMGRRRELWAELIDGSVYCTGHVRKWADEVSYFCGAPLVIGLVECLLGGADPETIEAVTRPLSAIELDMSLVIFENLSDVVASAVSQAGEPLKANVDAPSAVVPEEIDDPAPDCHAAAIGFEIEFAGSSTVAYFIAPQEQLLKTKPVKRATIKDDEAKAQSDWRERLSKRVVRSDVRLEARIALDQMRLADISRLQPGDVLAFPEETGARVILGGNGKDIYNCALGRTGQRYMVRIEDPTGVDENWRAAFT</sequence>
<keyword evidence="9" id="KW-0975">Bacterial flagellum</keyword>
<name>A0A4R5PML7_9HYPH</name>
<evidence type="ECO:0000256" key="11">
    <source>
        <dbReference type="SAM" id="MobiDB-lite"/>
    </source>
</evidence>
<dbReference type="SUPFAM" id="SSF101801">
    <property type="entry name" value="Surface presentation of antigens (SPOA)"/>
    <property type="match status" value="1"/>
</dbReference>
<evidence type="ECO:0000256" key="1">
    <source>
        <dbReference type="ARBA" id="ARBA00004117"/>
    </source>
</evidence>
<feature type="region of interest" description="Disordered" evidence="11">
    <location>
        <begin position="1"/>
        <end position="38"/>
    </location>
</feature>
<dbReference type="InterPro" id="IPR001543">
    <property type="entry name" value="FliN-like_C"/>
</dbReference>
<keyword evidence="8" id="KW-0472">Membrane</keyword>
<dbReference type="GO" id="GO:0071978">
    <property type="term" value="P:bacterial-type flagellum-dependent swarming motility"/>
    <property type="evidence" value="ECO:0007669"/>
    <property type="project" value="TreeGrafter"/>
</dbReference>
<dbReference type="Pfam" id="PF01052">
    <property type="entry name" value="FliMN_C"/>
    <property type="match status" value="1"/>
</dbReference>
<organism evidence="13 14">
    <name type="scientific">Pseudohoeflea suaedae</name>
    <dbReference type="NCBI Taxonomy" id="877384"/>
    <lineage>
        <taxon>Bacteria</taxon>
        <taxon>Pseudomonadati</taxon>
        <taxon>Pseudomonadota</taxon>
        <taxon>Alphaproteobacteria</taxon>
        <taxon>Hyphomicrobiales</taxon>
        <taxon>Rhizobiaceae</taxon>
        <taxon>Pseudohoeflea</taxon>
    </lineage>
</organism>
<feature type="domain" description="Flagellar motor switch protein FliN-like C-terminal" evidence="12">
    <location>
        <begin position="267"/>
        <end position="333"/>
    </location>
</feature>
<dbReference type="GO" id="GO:0050918">
    <property type="term" value="P:positive chemotaxis"/>
    <property type="evidence" value="ECO:0007669"/>
    <property type="project" value="TreeGrafter"/>
</dbReference>
<dbReference type="OrthoDB" id="8273530at2"/>
<proteinExistence type="inferred from homology"/>
<evidence type="ECO:0000256" key="4">
    <source>
        <dbReference type="ARBA" id="ARBA00021898"/>
    </source>
</evidence>
<keyword evidence="14" id="KW-1185">Reference proteome</keyword>
<evidence type="ECO:0000256" key="10">
    <source>
        <dbReference type="ARBA" id="ARBA00025044"/>
    </source>
</evidence>
<evidence type="ECO:0000256" key="3">
    <source>
        <dbReference type="ARBA" id="ARBA00011049"/>
    </source>
</evidence>
<evidence type="ECO:0000256" key="9">
    <source>
        <dbReference type="ARBA" id="ARBA00023143"/>
    </source>
</evidence>
<dbReference type="GO" id="GO:0005886">
    <property type="term" value="C:plasma membrane"/>
    <property type="evidence" value="ECO:0007669"/>
    <property type="project" value="UniProtKB-SubCell"/>
</dbReference>
<evidence type="ECO:0000256" key="2">
    <source>
        <dbReference type="ARBA" id="ARBA00004202"/>
    </source>
</evidence>
<evidence type="ECO:0000256" key="7">
    <source>
        <dbReference type="ARBA" id="ARBA00022779"/>
    </source>
</evidence>
<evidence type="ECO:0000259" key="12">
    <source>
        <dbReference type="Pfam" id="PF01052"/>
    </source>
</evidence>
<dbReference type="PANTHER" id="PTHR30034:SF6">
    <property type="entry name" value="YOP PROTEINS TRANSLOCATION PROTEIN Q"/>
    <property type="match status" value="1"/>
</dbReference>
<comment type="similarity">
    <text evidence="3">Belongs to the FliM family.</text>
</comment>
<dbReference type="Proteomes" id="UP000295131">
    <property type="component" value="Unassembled WGS sequence"/>
</dbReference>
<dbReference type="GO" id="GO:0009425">
    <property type="term" value="C:bacterial-type flagellum basal body"/>
    <property type="evidence" value="ECO:0007669"/>
    <property type="project" value="UniProtKB-SubCell"/>
</dbReference>
<dbReference type="InterPro" id="IPR028976">
    <property type="entry name" value="CheC-like_sf"/>
</dbReference>
<dbReference type="Gene3D" id="3.40.1550.10">
    <property type="entry name" value="CheC-like"/>
    <property type="match status" value="1"/>
</dbReference>
<evidence type="ECO:0000256" key="5">
    <source>
        <dbReference type="ARBA" id="ARBA00022475"/>
    </source>
</evidence>
<keyword evidence="5" id="KW-1003">Cell membrane</keyword>
<evidence type="ECO:0000313" key="13">
    <source>
        <dbReference type="EMBL" id="TDH38254.1"/>
    </source>
</evidence>
<reference evidence="13 14" key="1">
    <citation type="journal article" date="2013" name="Int. J. Syst. Evol. Microbiol.">
        <title>Hoeflea suaedae sp. nov., an endophytic bacterium isolated from the root of the halophyte Suaeda maritima.</title>
        <authorList>
            <person name="Chung E.J."/>
            <person name="Park J.A."/>
            <person name="Pramanik P."/>
            <person name="Bibi F."/>
            <person name="Jeon C.O."/>
            <person name="Chung Y.R."/>
        </authorList>
    </citation>
    <scope>NUCLEOTIDE SEQUENCE [LARGE SCALE GENOMIC DNA]</scope>
    <source>
        <strain evidence="13 14">YC6898</strain>
    </source>
</reference>
<dbReference type="RefSeq" id="WP_133283088.1">
    <property type="nucleotide sequence ID" value="NZ_SMSI01000001.1"/>
</dbReference>
<dbReference type="InterPro" id="IPR036429">
    <property type="entry name" value="SpoA-like_sf"/>
</dbReference>
<evidence type="ECO:0000313" key="14">
    <source>
        <dbReference type="Proteomes" id="UP000295131"/>
    </source>
</evidence>
<protein>
    <recommendedName>
        <fullName evidence="4">Flagellar motor switch protein FliM</fullName>
    </recommendedName>
</protein>